<dbReference type="STRING" id="345632.GPICK_12230"/>
<sequence>MKRSDNIAWSQLRGGVFILAALAFFAGGVLIMGDKTKFFVPKGQLSVIMTDVAGLKVGAPVWLAGVDVGIVTDIRFERPDTANDVEVALEVERTALRKIGEDSVISVKTRGLLGEKYVDITPSMTVHHTPVTRLHGTPMPKIDDVVQKAGQAFDRVNAIVAKTERGEGTLGRFANDPKLYDNLVRLTGELNAVAVSVNRGEGTLGMLNKSREPYDKLVRILNRADDTLHDIQSSGGTMSKLLHDRELYDKLVALADKSVQAAEDVRELNRKLTSKESTVGKLLGDREFYDRGIALIDRADRSMTSLEEVTDRLKRGEGTAGKLLSDKELYDKLNRMVSDLDVLVKDIKENPKRYVKFSLF</sequence>
<keyword evidence="1" id="KW-0472">Membrane</keyword>
<accession>A0A0B5BBX2</accession>
<name>A0A0B5BBX2_9BACT</name>
<dbReference type="EMBL" id="CP009788">
    <property type="protein sequence ID" value="AJE04022.1"/>
    <property type="molecule type" value="Genomic_DNA"/>
</dbReference>
<evidence type="ECO:0000256" key="1">
    <source>
        <dbReference type="SAM" id="Phobius"/>
    </source>
</evidence>
<protein>
    <submittedName>
        <fullName evidence="3">ABC transporter substrate-binding protein</fullName>
    </submittedName>
</protein>
<evidence type="ECO:0000313" key="4">
    <source>
        <dbReference type="Proteomes" id="UP000057609"/>
    </source>
</evidence>
<organism evidence="3 4">
    <name type="scientific">Geobacter pickeringii</name>
    <dbReference type="NCBI Taxonomy" id="345632"/>
    <lineage>
        <taxon>Bacteria</taxon>
        <taxon>Pseudomonadati</taxon>
        <taxon>Thermodesulfobacteriota</taxon>
        <taxon>Desulfuromonadia</taxon>
        <taxon>Geobacterales</taxon>
        <taxon>Geobacteraceae</taxon>
        <taxon>Geobacter</taxon>
    </lineage>
</organism>
<dbReference type="KEGG" id="gpi:GPICK_12230"/>
<dbReference type="InterPro" id="IPR003399">
    <property type="entry name" value="Mce/MlaD"/>
</dbReference>
<evidence type="ECO:0000259" key="2">
    <source>
        <dbReference type="Pfam" id="PF02470"/>
    </source>
</evidence>
<evidence type="ECO:0000313" key="3">
    <source>
        <dbReference type="EMBL" id="AJE04022.1"/>
    </source>
</evidence>
<proteinExistence type="predicted"/>
<feature type="domain" description="Mce/MlaD" evidence="2">
    <location>
        <begin position="45"/>
        <end position="122"/>
    </location>
</feature>
<keyword evidence="1" id="KW-0812">Transmembrane</keyword>
<keyword evidence="4" id="KW-1185">Reference proteome</keyword>
<dbReference type="OrthoDB" id="9769132at2"/>
<dbReference type="PANTHER" id="PTHR33371:SF4">
    <property type="entry name" value="INTERMEMBRANE PHOSPHOLIPID TRANSPORT SYSTEM BINDING PROTEIN MLAD"/>
    <property type="match status" value="1"/>
</dbReference>
<dbReference type="AlphaFoldDB" id="A0A0B5BBX2"/>
<reference evidence="3 4" key="1">
    <citation type="journal article" date="2015" name="Genome Announc.">
        <title>Complete Genome of Geobacter pickeringii G13T, a Metal-Reducing Isolate from Sedimentary Kaolin Deposits.</title>
        <authorList>
            <person name="Badalamenti J.P."/>
            <person name="Bond D.R."/>
        </authorList>
    </citation>
    <scope>NUCLEOTIDE SEQUENCE [LARGE SCALE GENOMIC DNA]</scope>
    <source>
        <strain evidence="3 4">G13</strain>
    </source>
</reference>
<dbReference type="GO" id="GO:0005543">
    <property type="term" value="F:phospholipid binding"/>
    <property type="evidence" value="ECO:0007669"/>
    <property type="project" value="TreeGrafter"/>
</dbReference>
<dbReference type="RefSeq" id="WP_039743603.1">
    <property type="nucleotide sequence ID" value="NZ_CP009788.1"/>
</dbReference>
<dbReference type="InterPro" id="IPR052336">
    <property type="entry name" value="MlaD_Phospholipid_Transporter"/>
</dbReference>
<dbReference type="HOGENOM" id="CLU_054524_0_1_7"/>
<dbReference type="Pfam" id="PF02470">
    <property type="entry name" value="MlaD"/>
    <property type="match status" value="1"/>
</dbReference>
<dbReference type="GO" id="GO:0005548">
    <property type="term" value="F:phospholipid transporter activity"/>
    <property type="evidence" value="ECO:0007669"/>
    <property type="project" value="TreeGrafter"/>
</dbReference>
<dbReference type="PANTHER" id="PTHR33371">
    <property type="entry name" value="INTERMEMBRANE PHOSPHOLIPID TRANSPORT SYSTEM BINDING PROTEIN MLAD-RELATED"/>
    <property type="match status" value="1"/>
</dbReference>
<keyword evidence="1" id="KW-1133">Transmembrane helix</keyword>
<dbReference type="Proteomes" id="UP000057609">
    <property type="component" value="Chromosome"/>
</dbReference>
<feature type="transmembrane region" description="Helical" evidence="1">
    <location>
        <begin position="12"/>
        <end position="32"/>
    </location>
</feature>
<gene>
    <name evidence="3" type="ORF">GPICK_12230</name>
</gene>